<dbReference type="EMBL" id="BBYR01000069">
    <property type="protein sequence ID" value="GAP38256.1"/>
    <property type="molecule type" value="Genomic_DNA"/>
</dbReference>
<reference evidence="14 15" key="2">
    <citation type="journal article" date="2016" name="Science">
        <title>A bacterium that degrades and assimilates poly(ethylene terephthalate).</title>
        <authorList>
            <person name="Yoshida S."/>
            <person name="Hiraga K."/>
            <person name="Takehana T."/>
            <person name="Taniguchi I."/>
            <person name="Yamaji H."/>
            <person name="Maeda Y."/>
            <person name="Toyohara K."/>
            <person name="Miyamoto K."/>
            <person name="Kimura Y."/>
            <person name="Oda K."/>
        </authorList>
    </citation>
    <scope>NUCLEOTIDE SEQUENCE [LARGE SCALE GENOMIC DNA]</scope>
    <source>
        <strain evidence="15">NBRC 110686 / TISTR 2288 / 201-F6</strain>
    </source>
</reference>
<dbReference type="RefSeq" id="WP_054022118.1">
    <property type="nucleotide sequence ID" value="NZ_BBYR01000069.1"/>
</dbReference>
<comment type="catalytic activity">
    <reaction evidence="9 10 11">
        <text>adenosine(37) in tRNA + dimethylallyl diphosphate = N(6)-dimethylallyladenosine(37) in tRNA + diphosphate</text>
        <dbReference type="Rhea" id="RHEA:26482"/>
        <dbReference type="Rhea" id="RHEA-COMP:10162"/>
        <dbReference type="Rhea" id="RHEA-COMP:10375"/>
        <dbReference type="ChEBI" id="CHEBI:33019"/>
        <dbReference type="ChEBI" id="CHEBI:57623"/>
        <dbReference type="ChEBI" id="CHEBI:74411"/>
        <dbReference type="ChEBI" id="CHEBI:74415"/>
        <dbReference type="EC" id="2.5.1.75"/>
    </reaction>
</comment>
<feature type="binding site" evidence="10">
    <location>
        <begin position="19"/>
        <end position="24"/>
    </location>
    <ligand>
        <name>substrate</name>
    </ligand>
</feature>
<evidence type="ECO:0000256" key="10">
    <source>
        <dbReference type="HAMAP-Rule" id="MF_00185"/>
    </source>
</evidence>
<dbReference type="HAMAP" id="MF_00185">
    <property type="entry name" value="IPP_trans"/>
    <property type="match status" value="1"/>
</dbReference>
<comment type="subunit">
    <text evidence="10">Monomer.</text>
</comment>
<evidence type="ECO:0000256" key="3">
    <source>
        <dbReference type="ARBA" id="ARBA00005842"/>
    </source>
</evidence>
<evidence type="ECO:0000256" key="5">
    <source>
        <dbReference type="ARBA" id="ARBA00022694"/>
    </source>
</evidence>
<evidence type="ECO:0000256" key="6">
    <source>
        <dbReference type="ARBA" id="ARBA00022741"/>
    </source>
</evidence>
<keyword evidence="15" id="KW-1185">Reference proteome</keyword>
<keyword evidence="7 10" id="KW-0067">ATP-binding</keyword>
<evidence type="ECO:0000256" key="13">
    <source>
        <dbReference type="RuleBase" id="RU003785"/>
    </source>
</evidence>
<protein>
    <recommendedName>
        <fullName evidence="10">tRNA dimethylallyltransferase</fullName>
        <ecNumber evidence="10">2.5.1.75</ecNumber>
    </recommendedName>
    <alternativeName>
        <fullName evidence="10">Dimethylallyl diphosphate:tRNA dimethylallyltransferase</fullName>
        <shortName evidence="10">DMAPP:tRNA dimethylallyltransferase</shortName>
        <shortName evidence="10">DMATase</shortName>
    </alternativeName>
    <alternativeName>
        <fullName evidence="10">Isopentenyl-diphosphate:tRNA isopentenyltransferase</fullName>
        <shortName evidence="10">IPP transferase</shortName>
        <shortName evidence="10">IPPT</shortName>
        <shortName evidence="10">IPTase</shortName>
    </alternativeName>
</protein>
<dbReference type="AlphaFoldDB" id="A0A0K8P6M0"/>
<accession>A0A0K8P6M0</accession>
<dbReference type="InterPro" id="IPR039657">
    <property type="entry name" value="Dimethylallyltransferase"/>
</dbReference>
<feature type="binding site" evidence="10">
    <location>
        <begin position="17"/>
        <end position="24"/>
    </location>
    <ligand>
        <name>ATP</name>
        <dbReference type="ChEBI" id="CHEBI:30616"/>
    </ligand>
</feature>
<dbReference type="PANTHER" id="PTHR11088:SF60">
    <property type="entry name" value="TRNA DIMETHYLALLYLTRANSFERASE"/>
    <property type="match status" value="1"/>
</dbReference>
<evidence type="ECO:0000256" key="12">
    <source>
        <dbReference type="RuleBase" id="RU003784"/>
    </source>
</evidence>
<proteinExistence type="inferred from homology"/>
<evidence type="ECO:0000313" key="15">
    <source>
        <dbReference type="Proteomes" id="UP000037660"/>
    </source>
</evidence>
<gene>
    <name evidence="10" type="primary">miaA</name>
    <name evidence="14" type="ORF">ISF6_4450</name>
</gene>
<feature type="site" description="Interaction with substrate tRNA" evidence="10">
    <location>
        <position position="134"/>
    </location>
</feature>
<organism evidence="14 15">
    <name type="scientific">Piscinibacter sakaiensis</name>
    <name type="common">Ideonella sakaiensis</name>
    <dbReference type="NCBI Taxonomy" id="1547922"/>
    <lineage>
        <taxon>Bacteria</taxon>
        <taxon>Pseudomonadati</taxon>
        <taxon>Pseudomonadota</taxon>
        <taxon>Betaproteobacteria</taxon>
        <taxon>Burkholderiales</taxon>
        <taxon>Sphaerotilaceae</taxon>
        <taxon>Piscinibacter</taxon>
    </lineage>
</organism>
<feature type="site" description="Interaction with substrate tRNA" evidence="10">
    <location>
        <position position="112"/>
    </location>
</feature>
<evidence type="ECO:0000256" key="2">
    <source>
        <dbReference type="ARBA" id="ARBA00003213"/>
    </source>
</evidence>
<dbReference type="SUPFAM" id="SSF52540">
    <property type="entry name" value="P-loop containing nucleoside triphosphate hydrolases"/>
    <property type="match status" value="1"/>
</dbReference>
<evidence type="ECO:0000256" key="9">
    <source>
        <dbReference type="ARBA" id="ARBA00049563"/>
    </source>
</evidence>
<dbReference type="PANTHER" id="PTHR11088">
    <property type="entry name" value="TRNA DIMETHYLALLYLTRANSFERASE"/>
    <property type="match status" value="1"/>
</dbReference>
<evidence type="ECO:0000256" key="11">
    <source>
        <dbReference type="RuleBase" id="RU003783"/>
    </source>
</evidence>
<keyword evidence="8 10" id="KW-0460">Magnesium</keyword>
<comment type="caution">
    <text evidence="10">Lacks conserved residue(s) required for the propagation of feature annotation.</text>
</comment>
<dbReference type="Gene3D" id="1.10.20.140">
    <property type="match status" value="1"/>
</dbReference>
<comment type="caution">
    <text evidence="14">The sequence shown here is derived from an EMBL/GenBank/DDBJ whole genome shotgun (WGS) entry which is preliminary data.</text>
</comment>
<evidence type="ECO:0000256" key="4">
    <source>
        <dbReference type="ARBA" id="ARBA00022679"/>
    </source>
</evidence>
<dbReference type="GO" id="GO:0005524">
    <property type="term" value="F:ATP binding"/>
    <property type="evidence" value="ECO:0007669"/>
    <property type="project" value="UniProtKB-UniRule"/>
</dbReference>
<dbReference type="Pfam" id="PF01715">
    <property type="entry name" value="IPPT"/>
    <property type="match status" value="1"/>
</dbReference>
<dbReference type="NCBIfam" id="TIGR00174">
    <property type="entry name" value="miaA"/>
    <property type="match status" value="1"/>
</dbReference>
<feature type="region of interest" description="Interaction with substrate tRNA" evidence="10">
    <location>
        <begin position="170"/>
        <end position="174"/>
    </location>
</feature>
<dbReference type="OrthoDB" id="9776390at2"/>
<comment type="cofactor">
    <cofactor evidence="1 10">
        <name>Mg(2+)</name>
        <dbReference type="ChEBI" id="CHEBI:18420"/>
    </cofactor>
</comment>
<keyword evidence="6 10" id="KW-0547">Nucleotide-binding</keyword>
<comment type="similarity">
    <text evidence="3 10 13">Belongs to the IPP transferase family.</text>
</comment>
<dbReference type="GO" id="GO:0006400">
    <property type="term" value="P:tRNA modification"/>
    <property type="evidence" value="ECO:0007669"/>
    <property type="project" value="TreeGrafter"/>
</dbReference>
<reference evidence="15" key="1">
    <citation type="submission" date="2015-07" db="EMBL/GenBank/DDBJ databases">
        <title>Discovery of a poly(ethylene terephthalate assimilation.</title>
        <authorList>
            <person name="Yoshida S."/>
            <person name="Hiraga K."/>
            <person name="Takehana T."/>
            <person name="Taniguchi I."/>
            <person name="Yamaji H."/>
            <person name="Maeda Y."/>
            <person name="Toyohara K."/>
            <person name="Miyamoto K."/>
            <person name="Kimura Y."/>
            <person name="Oda K."/>
        </authorList>
    </citation>
    <scope>NUCLEOTIDE SEQUENCE [LARGE SCALE GENOMIC DNA]</scope>
    <source>
        <strain evidence="15">NBRC 110686 / TISTR 2288 / 201-F6</strain>
    </source>
</reference>
<dbReference type="FunFam" id="1.10.20.140:FF:000001">
    <property type="entry name" value="tRNA dimethylallyltransferase"/>
    <property type="match status" value="1"/>
</dbReference>
<comment type="function">
    <text evidence="2 10 12">Catalyzes the transfer of a dimethylallyl group onto the adenine at position 37 in tRNAs that read codons beginning with uridine, leading to the formation of N6-(dimethylallyl)adenosine (i(6)A).</text>
</comment>
<evidence type="ECO:0000256" key="8">
    <source>
        <dbReference type="ARBA" id="ARBA00022842"/>
    </source>
</evidence>
<dbReference type="Proteomes" id="UP000037660">
    <property type="component" value="Unassembled WGS sequence"/>
</dbReference>
<dbReference type="Gene3D" id="3.40.50.300">
    <property type="entry name" value="P-loop containing nucleotide triphosphate hydrolases"/>
    <property type="match status" value="1"/>
</dbReference>
<sequence length="344" mass="35899">MSPPGPTSPLPCLCLAGPTGTGKTAAALAFAQALAPRRRVEIVSVDSALVYRGMDVGTAKPTAAERGSVPHHLIDLIEPDQAYSAARFVADAAAAVAAIRGRGHVPLLVGGTLLYFKALFDGLDAMPPSDPAVRAEIDAEAARAGWPALHARLAQLDPATAARLPPTDAQRIQRALEVQRLSGRPLSSFHTRGPAPDTAGRPPPAALVSLEPADRAGLHARLAARFDAMLADGLLDEVRALRARGDLHAGLPSMRCVGYRQAWEALDAAGDGPLDAAAQALLRERGIAATRQLAKRQLTWLRAMPWRTVVASDAMDAPAQTVAALQSMLAGLDAAGAERPQESG</sequence>
<dbReference type="GO" id="GO:0052381">
    <property type="term" value="F:tRNA dimethylallyltransferase activity"/>
    <property type="evidence" value="ECO:0007669"/>
    <property type="project" value="UniProtKB-UniRule"/>
</dbReference>
<dbReference type="InterPro" id="IPR027417">
    <property type="entry name" value="P-loop_NTPase"/>
</dbReference>
<dbReference type="InterPro" id="IPR018022">
    <property type="entry name" value="IPT"/>
</dbReference>
<evidence type="ECO:0000256" key="1">
    <source>
        <dbReference type="ARBA" id="ARBA00001946"/>
    </source>
</evidence>
<dbReference type="EC" id="2.5.1.75" evidence="10"/>
<dbReference type="STRING" id="1547922.ISF6_4450"/>
<name>A0A0K8P6M0_PISS1</name>
<evidence type="ECO:0000313" key="14">
    <source>
        <dbReference type="EMBL" id="GAP38256.1"/>
    </source>
</evidence>
<keyword evidence="4 10" id="KW-0808">Transferase</keyword>
<feature type="region of interest" description="Interaction with substrate tRNA" evidence="10">
    <location>
        <begin position="46"/>
        <end position="49"/>
    </location>
</feature>
<feature type="region of interest" description="Interaction with substrate tRNA" evidence="10">
    <location>
        <begin position="255"/>
        <end position="260"/>
    </location>
</feature>
<keyword evidence="5 10" id="KW-0819">tRNA processing</keyword>
<evidence type="ECO:0000256" key="7">
    <source>
        <dbReference type="ARBA" id="ARBA00022840"/>
    </source>
</evidence>